<proteinExistence type="predicted"/>
<name>A0AAJ0D834_9PEZI</name>
<accession>A0AAJ0D834</accession>
<comment type="caution">
    <text evidence="2">The sequence shown here is derived from an EMBL/GenBank/DDBJ whole genome shotgun (WGS) entry which is preliminary data.</text>
</comment>
<feature type="region of interest" description="Disordered" evidence="1">
    <location>
        <begin position="225"/>
        <end position="248"/>
    </location>
</feature>
<evidence type="ECO:0000256" key="1">
    <source>
        <dbReference type="SAM" id="MobiDB-lite"/>
    </source>
</evidence>
<sequence>MADRVRPGNYDNPPASSETTSTPRTRRSPLRRALQNTTNLSSAPSAPQPGRSSVELSSAERRRLGIIGPTSRRRRRSDSDHEDDQRLEGSDYARDHARRTKRRRFDSPPPIKKPTPIKYGYYGQVESGRLKLELVSCDGGEHRDPRNTIISLGPENILRYDKSVYCSEQRSSTIVVRHADDTPFSLEKLHILAPEHGFTAPVRAGVVHVAMTMADLQKYINPPSSTRRARVYSPPYVPPPRRGNSIQASPERLTLADALRDPEVNAALGDSEQNYGRSADGVHDLAGNTDYPNGRTNVEPHCDLPSPTTSPVLSRPQTLDRNPVALLFDEEAGPEDHSTQEVLDFRLQRLRHMRRRLEMENWDREDRYSGIPPHLRNDDRSLSRVEAMMARSRVDDDASLTADIENSGLPSEAEIWERAQRICPERDDPDVTTARFFISRGKTQVTIKFDPPVSGRFVAMRCWSGKSNVDVQAVIAKGFGGPRFFPAKEVRVKENERVRW</sequence>
<organism evidence="2 3">
    <name type="scientific">Extremus antarcticus</name>
    <dbReference type="NCBI Taxonomy" id="702011"/>
    <lineage>
        <taxon>Eukaryota</taxon>
        <taxon>Fungi</taxon>
        <taxon>Dikarya</taxon>
        <taxon>Ascomycota</taxon>
        <taxon>Pezizomycotina</taxon>
        <taxon>Dothideomycetes</taxon>
        <taxon>Dothideomycetidae</taxon>
        <taxon>Mycosphaerellales</taxon>
        <taxon>Extremaceae</taxon>
        <taxon>Extremus</taxon>
    </lineage>
</organism>
<evidence type="ECO:0000313" key="3">
    <source>
        <dbReference type="Proteomes" id="UP001271007"/>
    </source>
</evidence>
<evidence type="ECO:0000313" key="2">
    <source>
        <dbReference type="EMBL" id="KAK3048714.1"/>
    </source>
</evidence>
<dbReference type="EMBL" id="JAWDJX010000046">
    <property type="protein sequence ID" value="KAK3048714.1"/>
    <property type="molecule type" value="Genomic_DNA"/>
</dbReference>
<gene>
    <name evidence="2" type="ORF">LTR09_010023</name>
</gene>
<reference evidence="2" key="1">
    <citation type="submission" date="2023-04" db="EMBL/GenBank/DDBJ databases">
        <title>Black Yeasts Isolated from many extreme environments.</title>
        <authorList>
            <person name="Coleine C."/>
            <person name="Stajich J.E."/>
            <person name="Selbmann L."/>
        </authorList>
    </citation>
    <scope>NUCLEOTIDE SEQUENCE</scope>
    <source>
        <strain evidence="2">CCFEE 5312</strain>
    </source>
</reference>
<feature type="compositionally biased region" description="Low complexity" evidence="1">
    <location>
        <begin position="13"/>
        <end position="23"/>
    </location>
</feature>
<keyword evidence="3" id="KW-1185">Reference proteome</keyword>
<feature type="compositionally biased region" description="Polar residues" evidence="1">
    <location>
        <begin position="35"/>
        <end position="56"/>
    </location>
</feature>
<dbReference type="AlphaFoldDB" id="A0AAJ0D834"/>
<feature type="compositionally biased region" description="Basic and acidic residues" evidence="1">
    <location>
        <begin position="77"/>
        <end position="95"/>
    </location>
</feature>
<dbReference type="Proteomes" id="UP001271007">
    <property type="component" value="Unassembled WGS sequence"/>
</dbReference>
<feature type="region of interest" description="Disordered" evidence="1">
    <location>
        <begin position="1"/>
        <end position="119"/>
    </location>
</feature>
<protein>
    <submittedName>
        <fullName evidence="2">Uncharacterized protein</fullName>
    </submittedName>
</protein>